<evidence type="ECO:0000256" key="1">
    <source>
        <dbReference type="SAM" id="Coils"/>
    </source>
</evidence>
<protein>
    <submittedName>
        <fullName evidence="3">Uncharacterized protein</fullName>
    </submittedName>
</protein>
<organism evidence="3 4">
    <name type="scientific">Amphritea opalescens</name>
    <dbReference type="NCBI Taxonomy" id="2490544"/>
    <lineage>
        <taxon>Bacteria</taxon>
        <taxon>Pseudomonadati</taxon>
        <taxon>Pseudomonadota</taxon>
        <taxon>Gammaproteobacteria</taxon>
        <taxon>Oceanospirillales</taxon>
        <taxon>Oceanospirillaceae</taxon>
        <taxon>Amphritea</taxon>
    </lineage>
</organism>
<evidence type="ECO:0000313" key="4">
    <source>
        <dbReference type="Proteomes" id="UP000283087"/>
    </source>
</evidence>
<evidence type="ECO:0000256" key="2">
    <source>
        <dbReference type="SAM" id="MobiDB-lite"/>
    </source>
</evidence>
<name>A0A430KV65_9GAMM</name>
<dbReference type="OrthoDB" id="9976195at2"/>
<feature type="coiled-coil region" evidence="1">
    <location>
        <begin position="139"/>
        <end position="183"/>
    </location>
</feature>
<dbReference type="RefSeq" id="WP_126156589.1">
    <property type="nucleotide sequence ID" value="NZ_RQXW01000001.1"/>
</dbReference>
<comment type="caution">
    <text evidence="3">The sequence shown here is derived from an EMBL/GenBank/DDBJ whole genome shotgun (WGS) entry which is preliminary data.</text>
</comment>
<accession>A0A430KV65</accession>
<dbReference type="Proteomes" id="UP000283087">
    <property type="component" value="Unassembled WGS sequence"/>
</dbReference>
<feature type="region of interest" description="Disordered" evidence="2">
    <location>
        <begin position="95"/>
        <end position="121"/>
    </location>
</feature>
<dbReference type="AlphaFoldDB" id="A0A430KV65"/>
<reference evidence="3 4" key="1">
    <citation type="submission" date="2018-11" db="EMBL/GenBank/DDBJ databases">
        <title>The draft genome sequence of Amphritea opalescens ANRC-JH13T.</title>
        <authorList>
            <person name="Fang Z."/>
            <person name="Zhang Y."/>
            <person name="Han X."/>
        </authorList>
    </citation>
    <scope>NUCLEOTIDE SEQUENCE [LARGE SCALE GENOMIC DNA]</scope>
    <source>
        <strain evidence="3 4">ANRC-JH13</strain>
    </source>
</reference>
<evidence type="ECO:0000313" key="3">
    <source>
        <dbReference type="EMBL" id="RTE67379.1"/>
    </source>
</evidence>
<feature type="compositionally biased region" description="Polar residues" evidence="2">
    <location>
        <begin position="95"/>
        <end position="113"/>
    </location>
</feature>
<keyword evidence="4" id="KW-1185">Reference proteome</keyword>
<keyword evidence="1" id="KW-0175">Coiled coil</keyword>
<gene>
    <name evidence="3" type="ORF">EH243_00035</name>
</gene>
<dbReference type="EMBL" id="RQXW01000001">
    <property type="protein sequence ID" value="RTE67379.1"/>
    <property type="molecule type" value="Genomic_DNA"/>
</dbReference>
<proteinExistence type="predicted"/>
<sequence>MSSEYLDWTALDSRAEPRADSNKLASSVRSAEAGISALTTAPDTAQRPLTQLLEMGDVPDELKALVNRQQLLAQQLDELTGHTVAPDWNEQRFSMPQHSAQSRLADKQQAQRQESCRSRVRQQINQRSLTRLRLDRGLKEAELARLEKLKQKKRQALQMQQRLAQLEQQKRKALQDNAQRRLKEVQRQWEQGYQRHQRILTQALERRQALMKAYEADGQKRQRLEQACLLQRQEQQDWQAQRERQLQARENASSDARIAAKRQQDILAEQLAKSEAKREQRLANIARDRQIERLAARRAMAKQEKKLFFS</sequence>